<sequence>MNDEPYRSMPPPPAPAPPSTMPPSEPPSLPQKQPILQDAPMDDSKLKKGHKPDPVNPPRPPLISGQPIPSGDSLLWQVLSASYFFSSPALAPAQKSDHMDSIETFSAPSQTISQEQSTTWIRAQRYHPILLSQSETFFLQYLIYCWNRFMATFSSSNFIAKGVAKMLKHKRNNGASIDFDPFEIGGGLFEYAESPDHFTNLTKCTDELALQFNLPMDMVAAEMSKPEDEASEANEQFWMAIAMSYHKALSAAVCSECMSTVAEKPKTGADRICCHCDTDVKDIEVSKPPSRRPKPQVPPSSPSVASSPSPTRESKLRRGSGSSG</sequence>
<evidence type="ECO:0000313" key="2">
    <source>
        <dbReference type="EMBL" id="KAF3104391.1"/>
    </source>
</evidence>
<dbReference type="EMBL" id="WIQW01000016">
    <property type="protein sequence ID" value="KAF3104391.1"/>
    <property type="molecule type" value="Genomic_DNA"/>
</dbReference>
<protein>
    <submittedName>
        <fullName evidence="2">Uncharacterized protein</fullName>
    </submittedName>
</protein>
<proteinExistence type="predicted"/>
<dbReference type="AlphaFoldDB" id="A0A7C8NFS8"/>
<accession>A0A7C8NFS8</accession>
<feature type="region of interest" description="Disordered" evidence="1">
    <location>
        <begin position="1"/>
        <end position="67"/>
    </location>
</feature>
<feature type="region of interest" description="Disordered" evidence="1">
    <location>
        <begin position="284"/>
        <end position="324"/>
    </location>
</feature>
<gene>
    <name evidence="2" type="ORF">TWF102_003033</name>
</gene>
<evidence type="ECO:0000313" key="3">
    <source>
        <dbReference type="Proteomes" id="UP000475325"/>
    </source>
</evidence>
<comment type="caution">
    <text evidence="2">The sequence shown here is derived from an EMBL/GenBank/DDBJ whole genome shotgun (WGS) entry which is preliminary data.</text>
</comment>
<evidence type="ECO:0000256" key="1">
    <source>
        <dbReference type="SAM" id="MobiDB-lite"/>
    </source>
</evidence>
<name>A0A7C8NFS8_ORBOL</name>
<dbReference type="Proteomes" id="UP000475325">
    <property type="component" value="Unassembled WGS sequence"/>
</dbReference>
<organism evidence="2 3">
    <name type="scientific">Orbilia oligospora</name>
    <name type="common">Nematode-trapping fungus</name>
    <name type="synonym">Arthrobotrys oligospora</name>
    <dbReference type="NCBI Taxonomy" id="2813651"/>
    <lineage>
        <taxon>Eukaryota</taxon>
        <taxon>Fungi</taxon>
        <taxon>Dikarya</taxon>
        <taxon>Ascomycota</taxon>
        <taxon>Pezizomycotina</taxon>
        <taxon>Orbiliomycetes</taxon>
        <taxon>Orbiliales</taxon>
        <taxon>Orbiliaceae</taxon>
        <taxon>Orbilia</taxon>
    </lineage>
</organism>
<reference evidence="2 3" key="1">
    <citation type="submission" date="2019-06" db="EMBL/GenBank/DDBJ databases">
        <authorList>
            <person name="Palmer J.M."/>
        </authorList>
    </citation>
    <scope>NUCLEOTIDE SEQUENCE [LARGE SCALE GENOMIC DNA]</scope>
    <source>
        <strain evidence="2 3">TWF102</strain>
    </source>
</reference>
<feature type="compositionally biased region" description="Pro residues" evidence="1">
    <location>
        <begin position="8"/>
        <end position="29"/>
    </location>
</feature>